<keyword evidence="7 8" id="KW-0472">Membrane</keyword>
<reference evidence="10 11" key="1">
    <citation type="journal article" date="2016" name="Nat. Commun.">
        <title>Thousands of microbial genomes shed light on interconnected biogeochemical processes in an aquifer system.</title>
        <authorList>
            <person name="Anantharaman K."/>
            <person name="Brown C.T."/>
            <person name="Hug L.A."/>
            <person name="Sharon I."/>
            <person name="Castelle C.J."/>
            <person name="Probst A.J."/>
            <person name="Thomas B.C."/>
            <person name="Singh A."/>
            <person name="Wilkins M.J."/>
            <person name="Karaoz U."/>
            <person name="Brodie E.L."/>
            <person name="Williams K.H."/>
            <person name="Hubbard S.S."/>
            <person name="Banfield J.F."/>
        </authorList>
    </citation>
    <scope>NUCLEOTIDE SEQUENCE [LARGE SCALE GENOMIC DNA]</scope>
</reference>
<feature type="domain" description="V-ATPase proteolipid subunit C-like" evidence="9">
    <location>
        <begin position="92"/>
        <end position="151"/>
    </location>
</feature>
<dbReference type="AlphaFoldDB" id="A0A1F4T428"/>
<evidence type="ECO:0000256" key="6">
    <source>
        <dbReference type="ARBA" id="ARBA00023065"/>
    </source>
</evidence>
<dbReference type="Proteomes" id="UP000178602">
    <property type="component" value="Unassembled WGS sequence"/>
</dbReference>
<evidence type="ECO:0000259" key="9">
    <source>
        <dbReference type="Pfam" id="PF00137"/>
    </source>
</evidence>
<dbReference type="CDD" id="cd18180">
    <property type="entry name" value="ATP-synt_Vo_Ao_c_NTPK_rpt2"/>
    <property type="match status" value="1"/>
</dbReference>
<dbReference type="PANTHER" id="PTHR10263">
    <property type="entry name" value="V-TYPE PROTON ATPASE PROTEOLIPID SUBUNIT"/>
    <property type="match status" value="1"/>
</dbReference>
<dbReference type="SUPFAM" id="SSF81333">
    <property type="entry name" value="F1F0 ATP synthase subunit C"/>
    <property type="match status" value="2"/>
</dbReference>
<dbReference type="InterPro" id="IPR035921">
    <property type="entry name" value="F/V-ATP_Csub_sf"/>
</dbReference>
<keyword evidence="6" id="KW-0406">Ion transport</keyword>
<evidence type="ECO:0000313" key="11">
    <source>
        <dbReference type="Proteomes" id="UP000178602"/>
    </source>
</evidence>
<comment type="subcellular location">
    <subcellularLocation>
        <location evidence="1">Membrane</location>
        <topology evidence="1">Multi-pass membrane protein</topology>
    </subcellularLocation>
</comment>
<evidence type="ECO:0000256" key="5">
    <source>
        <dbReference type="ARBA" id="ARBA00022989"/>
    </source>
</evidence>
<feature type="transmembrane region" description="Helical" evidence="8">
    <location>
        <begin position="130"/>
        <end position="155"/>
    </location>
</feature>
<evidence type="ECO:0000256" key="2">
    <source>
        <dbReference type="ARBA" id="ARBA00007296"/>
    </source>
</evidence>
<dbReference type="InterPro" id="IPR002379">
    <property type="entry name" value="ATPase_proteolipid_c-like_dom"/>
</dbReference>
<feature type="transmembrane region" description="Helical" evidence="8">
    <location>
        <begin position="51"/>
        <end position="76"/>
    </location>
</feature>
<dbReference type="EMBL" id="MEUG01000001">
    <property type="protein sequence ID" value="OGC27454.1"/>
    <property type="molecule type" value="Genomic_DNA"/>
</dbReference>
<accession>A0A1F4T428</accession>
<evidence type="ECO:0000256" key="1">
    <source>
        <dbReference type="ARBA" id="ARBA00004141"/>
    </source>
</evidence>
<comment type="similarity">
    <text evidence="2">Belongs to the V-ATPase proteolipid subunit family.</text>
</comment>
<organism evidence="10 11">
    <name type="scientific">candidate division WOR-1 bacterium RIFOXYC12_FULL_54_18</name>
    <dbReference type="NCBI Taxonomy" id="1802584"/>
    <lineage>
        <taxon>Bacteria</taxon>
        <taxon>Bacillati</taxon>
        <taxon>Saganbacteria</taxon>
    </lineage>
</organism>
<sequence>MMSIGLALSLFGAVIAALFGAIGSAWGISIAAEAAGGVLSEDPEKFGKVLVLLALPGTQGFYGFLGAFYIMLKIFIVGGAAEIPLSAGLQLLAAGIPVGLAGFFSAYYQGRASASSIFFIAKRPDELGKAIILPAMVETYAVLGLLATILMVSWIKI</sequence>
<dbReference type="GO" id="GO:0015078">
    <property type="term" value="F:proton transmembrane transporter activity"/>
    <property type="evidence" value="ECO:0007669"/>
    <property type="project" value="InterPro"/>
</dbReference>
<feature type="transmembrane region" description="Helical" evidence="8">
    <location>
        <begin position="88"/>
        <end position="110"/>
    </location>
</feature>
<keyword evidence="3" id="KW-0813">Transport</keyword>
<dbReference type="Gene3D" id="1.20.120.610">
    <property type="entry name" value="lithium bound rotor ring of v- atpase"/>
    <property type="match status" value="1"/>
</dbReference>
<dbReference type="CDD" id="cd18179">
    <property type="entry name" value="ATP-synt_Vo_Ao_c_NTPK_rpt1"/>
    <property type="match status" value="1"/>
</dbReference>
<protein>
    <submittedName>
        <fullName evidence="10">Permease</fullName>
    </submittedName>
</protein>
<feature type="domain" description="V-ATPase proteolipid subunit C-like" evidence="9">
    <location>
        <begin position="11"/>
        <end position="70"/>
    </location>
</feature>
<evidence type="ECO:0000256" key="3">
    <source>
        <dbReference type="ARBA" id="ARBA00022448"/>
    </source>
</evidence>
<comment type="caution">
    <text evidence="10">The sequence shown here is derived from an EMBL/GenBank/DDBJ whole genome shotgun (WGS) entry which is preliminary data.</text>
</comment>
<proteinExistence type="inferred from homology"/>
<keyword evidence="4 8" id="KW-0812">Transmembrane</keyword>
<gene>
    <name evidence="10" type="ORF">A3K49_00255</name>
</gene>
<dbReference type="NCBIfam" id="NF005124">
    <property type="entry name" value="PRK06558.1"/>
    <property type="match status" value="1"/>
</dbReference>
<dbReference type="GO" id="GO:0033177">
    <property type="term" value="C:proton-transporting two-sector ATPase complex, proton-transporting domain"/>
    <property type="evidence" value="ECO:0007669"/>
    <property type="project" value="InterPro"/>
</dbReference>
<evidence type="ECO:0000256" key="8">
    <source>
        <dbReference type="SAM" id="Phobius"/>
    </source>
</evidence>
<name>A0A1F4T428_UNCSA</name>
<evidence type="ECO:0000313" key="10">
    <source>
        <dbReference type="EMBL" id="OGC27454.1"/>
    </source>
</evidence>
<evidence type="ECO:0000256" key="4">
    <source>
        <dbReference type="ARBA" id="ARBA00022692"/>
    </source>
</evidence>
<dbReference type="Pfam" id="PF00137">
    <property type="entry name" value="ATP-synt_C"/>
    <property type="match status" value="2"/>
</dbReference>
<evidence type="ECO:0000256" key="7">
    <source>
        <dbReference type="ARBA" id="ARBA00023136"/>
    </source>
</evidence>
<keyword evidence="5 8" id="KW-1133">Transmembrane helix</keyword>